<dbReference type="GO" id="GO:0030425">
    <property type="term" value="C:dendrite"/>
    <property type="evidence" value="ECO:0007669"/>
    <property type="project" value="TreeGrafter"/>
</dbReference>
<dbReference type="InterPro" id="IPR013604">
    <property type="entry name" value="7TM_chemorcpt"/>
</dbReference>
<keyword evidence="9" id="KW-1185">Reference proteome</keyword>
<dbReference type="GO" id="GO:0030424">
    <property type="term" value="C:axon"/>
    <property type="evidence" value="ECO:0007669"/>
    <property type="project" value="TreeGrafter"/>
</dbReference>
<dbReference type="GO" id="GO:0007635">
    <property type="term" value="P:chemosensory behavior"/>
    <property type="evidence" value="ECO:0007669"/>
    <property type="project" value="TreeGrafter"/>
</dbReference>
<dbReference type="GO" id="GO:0043025">
    <property type="term" value="C:neuronal cell body"/>
    <property type="evidence" value="ECO:0007669"/>
    <property type="project" value="TreeGrafter"/>
</dbReference>
<proteinExistence type="predicted"/>
<keyword evidence="4" id="KW-1133">Transmembrane helix</keyword>
<dbReference type="EMBL" id="OV725080">
    <property type="protein sequence ID" value="CAH1400149.1"/>
    <property type="molecule type" value="Genomic_DNA"/>
</dbReference>
<keyword evidence="5" id="KW-0472">Membrane</keyword>
<evidence type="ECO:0000313" key="8">
    <source>
        <dbReference type="EMBL" id="CAH1400149.1"/>
    </source>
</evidence>
<dbReference type="OrthoDB" id="6604268at2759"/>
<dbReference type="GO" id="GO:0007165">
    <property type="term" value="P:signal transduction"/>
    <property type="evidence" value="ECO:0007669"/>
    <property type="project" value="UniProtKB-KW"/>
</dbReference>
<evidence type="ECO:0000256" key="1">
    <source>
        <dbReference type="ARBA" id="ARBA00004651"/>
    </source>
</evidence>
<dbReference type="GO" id="GO:0008049">
    <property type="term" value="P:male courtship behavior"/>
    <property type="evidence" value="ECO:0007669"/>
    <property type="project" value="TreeGrafter"/>
</dbReference>
<evidence type="ECO:0000256" key="3">
    <source>
        <dbReference type="ARBA" id="ARBA00022692"/>
    </source>
</evidence>
<dbReference type="PANTHER" id="PTHR21143:SF133">
    <property type="entry name" value="GUSTATORY AND PHEROMONE RECEPTOR 32A-RELATED"/>
    <property type="match status" value="1"/>
</dbReference>
<dbReference type="PANTHER" id="PTHR21143">
    <property type="entry name" value="INVERTEBRATE GUSTATORY RECEPTOR"/>
    <property type="match status" value="1"/>
</dbReference>
<organism evidence="8 9">
    <name type="scientific">Nezara viridula</name>
    <name type="common">Southern green stink bug</name>
    <name type="synonym">Cimex viridulus</name>
    <dbReference type="NCBI Taxonomy" id="85310"/>
    <lineage>
        <taxon>Eukaryota</taxon>
        <taxon>Metazoa</taxon>
        <taxon>Ecdysozoa</taxon>
        <taxon>Arthropoda</taxon>
        <taxon>Hexapoda</taxon>
        <taxon>Insecta</taxon>
        <taxon>Pterygota</taxon>
        <taxon>Neoptera</taxon>
        <taxon>Paraneoptera</taxon>
        <taxon>Hemiptera</taxon>
        <taxon>Heteroptera</taxon>
        <taxon>Panheteroptera</taxon>
        <taxon>Pentatomomorpha</taxon>
        <taxon>Pentatomoidea</taxon>
        <taxon>Pentatomidae</taxon>
        <taxon>Pentatominae</taxon>
        <taxon>Nezara</taxon>
    </lineage>
</organism>
<name>A0A9P0MPG6_NEZVI</name>
<dbReference type="GO" id="GO:0005886">
    <property type="term" value="C:plasma membrane"/>
    <property type="evidence" value="ECO:0007669"/>
    <property type="project" value="UniProtKB-SubCell"/>
</dbReference>
<keyword evidence="2" id="KW-1003">Cell membrane</keyword>
<keyword evidence="7" id="KW-0807">Transducer</keyword>
<evidence type="ECO:0000313" key="9">
    <source>
        <dbReference type="Proteomes" id="UP001152798"/>
    </source>
</evidence>
<accession>A0A9P0MPG6</accession>
<gene>
    <name evidence="8" type="ORF">NEZAVI_LOCUS9449</name>
</gene>
<reference evidence="8" key="1">
    <citation type="submission" date="2022-01" db="EMBL/GenBank/DDBJ databases">
        <authorList>
            <person name="King R."/>
        </authorList>
    </citation>
    <scope>NUCLEOTIDE SEQUENCE</scope>
</reference>
<comment type="subcellular location">
    <subcellularLocation>
        <location evidence="1">Cell membrane</location>
        <topology evidence="1">Multi-pass membrane protein</topology>
    </subcellularLocation>
</comment>
<evidence type="ECO:0000256" key="7">
    <source>
        <dbReference type="ARBA" id="ARBA00023224"/>
    </source>
</evidence>
<keyword evidence="3" id="KW-0812">Transmembrane</keyword>
<evidence type="ECO:0000256" key="2">
    <source>
        <dbReference type="ARBA" id="ARBA00022475"/>
    </source>
</evidence>
<dbReference type="Pfam" id="PF08395">
    <property type="entry name" value="7tm_7"/>
    <property type="match status" value="1"/>
</dbReference>
<dbReference type="AlphaFoldDB" id="A0A9P0MPG6"/>
<protein>
    <submittedName>
        <fullName evidence="8">Uncharacterized protein</fullName>
    </submittedName>
</protein>
<dbReference type="GO" id="GO:0050909">
    <property type="term" value="P:sensory perception of taste"/>
    <property type="evidence" value="ECO:0007669"/>
    <property type="project" value="InterPro"/>
</dbReference>
<evidence type="ECO:0000256" key="6">
    <source>
        <dbReference type="ARBA" id="ARBA00023170"/>
    </source>
</evidence>
<sequence length="74" mass="8137">MAKNKSVELLNNELLDFHIMAHEEPIFTACGLFSLDNSLMFSIISQITTYLVIIFQMAKGGGTTVELAMNGKPS</sequence>
<evidence type="ECO:0000256" key="4">
    <source>
        <dbReference type="ARBA" id="ARBA00022989"/>
    </source>
</evidence>
<evidence type="ECO:0000256" key="5">
    <source>
        <dbReference type="ARBA" id="ARBA00023136"/>
    </source>
</evidence>
<keyword evidence="6" id="KW-0675">Receptor</keyword>
<dbReference type="Proteomes" id="UP001152798">
    <property type="component" value="Chromosome 4"/>
</dbReference>